<comment type="function">
    <text evidence="9">Auxiliary subunit of GABA-B receptors that determine the pharmacology and kinetics of the receptor response. Increases agonist potency and markedly alter the G-protein signaling of the receptors by accelerating onset and promoting desensitization.</text>
</comment>
<keyword evidence="13" id="KW-1185">Reference proteome</keyword>
<dbReference type="EMBL" id="JAUCMV010000001">
    <property type="protein sequence ID" value="KAK0424212.1"/>
    <property type="molecule type" value="Genomic_DNA"/>
</dbReference>
<evidence type="ECO:0000256" key="3">
    <source>
        <dbReference type="ARBA" id="ARBA00023018"/>
    </source>
</evidence>
<keyword evidence="3" id="KW-0770">Synapse</keyword>
<dbReference type="Pfam" id="PF02759">
    <property type="entry name" value="RUN"/>
    <property type="match status" value="1"/>
</dbReference>
<organism evidence="12 13">
    <name type="scientific">Steinernema hermaphroditum</name>
    <dbReference type="NCBI Taxonomy" id="289476"/>
    <lineage>
        <taxon>Eukaryota</taxon>
        <taxon>Metazoa</taxon>
        <taxon>Ecdysozoa</taxon>
        <taxon>Nematoda</taxon>
        <taxon>Chromadorea</taxon>
        <taxon>Rhabditida</taxon>
        <taxon>Tylenchina</taxon>
        <taxon>Panagrolaimomorpha</taxon>
        <taxon>Strongyloidoidea</taxon>
        <taxon>Steinernematidae</taxon>
        <taxon>Steinernema</taxon>
    </lineage>
</organism>
<dbReference type="GO" id="GO:0045211">
    <property type="term" value="C:postsynaptic membrane"/>
    <property type="evidence" value="ECO:0007669"/>
    <property type="project" value="UniProtKB-SubCell"/>
</dbReference>
<proteinExistence type="predicted"/>
<evidence type="ECO:0000256" key="1">
    <source>
        <dbReference type="ARBA" id="ARBA00022475"/>
    </source>
</evidence>
<dbReference type="PANTHER" id="PTHR14499">
    <property type="entry name" value="POTASSIUM CHANNEL TETRAMERIZATION DOMAIN-CONTAINING"/>
    <property type="match status" value="1"/>
</dbReference>
<evidence type="ECO:0000256" key="4">
    <source>
        <dbReference type="ARBA" id="ARBA00023136"/>
    </source>
</evidence>
<feature type="compositionally biased region" description="Low complexity" evidence="10">
    <location>
        <begin position="356"/>
        <end position="368"/>
    </location>
</feature>
<dbReference type="CDD" id="cd22204">
    <property type="entry name" value="H1_KCTD12-like"/>
    <property type="match status" value="1"/>
</dbReference>
<feature type="region of interest" description="Disordered" evidence="10">
    <location>
        <begin position="785"/>
        <end position="807"/>
    </location>
</feature>
<dbReference type="Gene3D" id="1.20.58.900">
    <property type="match status" value="1"/>
</dbReference>
<dbReference type="SMART" id="SM00593">
    <property type="entry name" value="RUN"/>
    <property type="match status" value="1"/>
</dbReference>
<evidence type="ECO:0000256" key="10">
    <source>
        <dbReference type="SAM" id="MobiDB-lite"/>
    </source>
</evidence>
<evidence type="ECO:0000256" key="5">
    <source>
        <dbReference type="ARBA" id="ARBA00023257"/>
    </source>
</evidence>
<dbReference type="Proteomes" id="UP001175271">
    <property type="component" value="Unassembled WGS sequence"/>
</dbReference>
<keyword evidence="1" id="KW-1003">Cell membrane</keyword>
<feature type="region of interest" description="Disordered" evidence="10">
    <location>
        <begin position="634"/>
        <end position="670"/>
    </location>
</feature>
<evidence type="ECO:0000313" key="13">
    <source>
        <dbReference type="Proteomes" id="UP001175271"/>
    </source>
</evidence>
<evidence type="ECO:0000259" key="11">
    <source>
        <dbReference type="PROSITE" id="PS50826"/>
    </source>
</evidence>
<dbReference type="InterPro" id="IPR037213">
    <property type="entry name" value="Run_dom_sf"/>
</dbReference>
<sequence>MRMVELCELKIMDEMEWPADMDQHVAQLDFERSMDADESNSLFSSMALDRSFKSQLLISTDSLDMDRLRERCLTNKNDYKLTFAAGEESGHWATSSQLGDDVPSPSPTAFAAVAHGLTTWGRIRSAEPPPDDRTSSLPDLGRRPATVGDRRRPTSLLATFVERQPDYEYSELYMGNGRYVDVNDNEIGFVPESTAPVQRPVFDRWQAAAVPPLAPPRPRRTFADLQGARSPASSAAARPSSSSTASAANAPELNFLAMSHEIPSFCGGSSLSLSQMMERVRQEGAASTRLCLDAISDNEKLDASVLSALDKRDSGLGCSGGPVHIEDWPSLAVLLPKNVVDACSFFKSNSRLLTGSSASATTTDTSPSNVSPNNIEAKKRPSSATRRTSTTAEACRTCFSVRRRLQPPTWAQPANLRRQLCDCTTSEVLERSWTSGAHTTTSMRERDAVARLKLHATELSIVGLPIYAAKRVMVERVVEGVAEIARGRTSTALCEAMEAIVADGLFQELHPWNMITAITASGPATANIHAIMKELDASEKPLNSRVQTFFKRLLRLRSLDCWLSYVVLKENVLERLYTDSAFLLRASSAYRSLLWRLVESLELLSVIERRNAEATHSTSSSTHDWDWNCGASRLPSDSRVPKSSSMPARLSPEAKPSTSASSSLMTVHSPRRRCYSRIPVLLPRPRLSSSKGASAALESSPIASVISDLSAPGLLPVDKGERVRVLSTRGPFSRCFRMHRKTDRVMQGLIPTSNLIPTANSMHMLSGSGHLITVHTCLSTSRTSNLSSRRGKWPGGPAGNQRRAHVRSSSSSPIQFRCIIGLREIATEASFHSSFLLGAPDSFFRFLEETNHARPFPPINDQFASATSSWPTTSSVLSGLGAALGEENCGAVTKTPRALSGIHSCRPVARPTALCPLKMASPVVRLNVSGEPRAVMRHILQREPDSLLAKYSQRSDDEEIFIDRNAEIFSLILNALRRPEMAPVLPDDFDKWSQLLIEAQFFRLPRLEQWVVENTPQSSVITVSYHGTLSFGRQGITSDVVNFRKIHRILVCGRVSLCRQVFGGSLNETRDSGMGEDRYTARFYLKHSFLEQAFDVLAQNGFRCISSSANAPAKSLDPHQSEEERFMHYSQFIFIRNY</sequence>
<feature type="compositionally biased region" description="Polar residues" evidence="10">
    <location>
        <begin position="656"/>
        <end position="666"/>
    </location>
</feature>
<evidence type="ECO:0000256" key="6">
    <source>
        <dbReference type="ARBA" id="ARBA00023273"/>
    </source>
</evidence>
<feature type="region of interest" description="Disordered" evidence="10">
    <location>
        <begin position="225"/>
        <end position="245"/>
    </location>
</feature>
<evidence type="ECO:0000256" key="8">
    <source>
        <dbReference type="ARBA" id="ARBA00034111"/>
    </source>
</evidence>
<dbReference type="PANTHER" id="PTHR14499:SF74">
    <property type="entry name" value="ZETA_TOXIN DOMAIN-CONTAINING PROTEIN"/>
    <property type="match status" value="1"/>
</dbReference>
<feature type="domain" description="RUN" evidence="11">
    <location>
        <begin position="484"/>
        <end position="613"/>
    </location>
</feature>
<keyword evidence="5" id="KW-0628">Postsynaptic cell membrane</keyword>
<dbReference type="Pfam" id="PF02214">
    <property type="entry name" value="BTB_2"/>
    <property type="match status" value="1"/>
</dbReference>
<evidence type="ECO:0000256" key="7">
    <source>
        <dbReference type="ARBA" id="ARBA00034100"/>
    </source>
</evidence>
<dbReference type="GO" id="GO:0051260">
    <property type="term" value="P:protein homooligomerization"/>
    <property type="evidence" value="ECO:0007669"/>
    <property type="project" value="InterPro"/>
</dbReference>
<dbReference type="InterPro" id="IPR003131">
    <property type="entry name" value="T1-type_BTB"/>
</dbReference>
<comment type="caution">
    <text evidence="12">The sequence shown here is derived from an EMBL/GenBank/DDBJ whole genome shotgun (WGS) entry which is preliminary data.</text>
</comment>
<dbReference type="PROSITE" id="PS50826">
    <property type="entry name" value="RUN"/>
    <property type="match status" value="1"/>
</dbReference>
<dbReference type="InterPro" id="IPR057093">
    <property type="entry name" value="H1_KCTD8_12_16"/>
</dbReference>
<feature type="region of interest" description="Disordered" evidence="10">
    <location>
        <begin position="121"/>
        <end position="151"/>
    </location>
</feature>
<protein>
    <recommendedName>
        <fullName evidence="11">RUN domain-containing protein</fullName>
    </recommendedName>
</protein>
<comment type="subcellular location">
    <subcellularLocation>
        <location evidence="7">Postsynaptic cell membrane</location>
    </subcellularLocation>
    <subcellularLocation>
        <location evidence="8">Presynaptic cell membrane</location>
    </subcellularLocation>
</comment>
<dbReference type="Pfam" id="PF23110">
    <property type="entry name" value="H1_KCTD8_12_16"/>
    <property type="match status" value="1"/>
</dbReference>
<dbReference type="InterPro" id="IPR004012">
    <property type="entry name" value="Run_dom"/>
</dbReference>
<dbReference type="SUPFAM" id="SSF140741">
    <property type="entry name" value="RUN domain-like"/>
    <property type="match status" value="1"/>
</dbReference>
<name>A0AA39IJ99_9BILA</name>
<dbReference type="InterPro" id="IPR000210">
    <property type="entry name" value="BTB/POZ_dom"/>
</dbReference>
<keyword evidence="6" id="KW-0966">Cell projection</keyword>
<keyword evidence="4" id="KW-0472">Membrane</keyword>
<dbReference type="InterPro" id="IPR011333">
    <property type="entry name" value="SKP1/BTB/POZ_sf"/>
</dbReference>
<dbReference type="SMART" id="SM00225">
    <property type="entry name" value="BTB"/>
    <property type="match status" value="1"/>
</dbReference>
<evidence type="ECO:0000313" key="12">
    <source>
        <dbReference type="EMBL" id="KAK0424212.1"/>
    </source>
</evidence>
<dbReference type="AlphaFoldDB" id="A0AA39IJ99"/>
<reference evidence="12" key="1">
    <citation type="submission" date="2023-06" db="EMBL/GenBank/DDBJ databases">
        <title>Genomic analysis of the entomopathogenic nematode Steinernema hermaphroditum.</title>
        <authorList>
            <person name="Schwarz E.M."/>
            <person name="Heppert J.K."/>
            <person name="Baniya A."/>
            <person name="Schwartz H.T."/>
            <person name="Tan C.-H."/>
            <person name="Antoshechkin I."/>
            <person name="Sternberg P.W."/>
            <person name="Goodrich-Blair H."/>
            <person name="Dillman A.R."/>
        </authorList>
    </citation>
    <scope>NUCLEOTIDE SEQUENCE</scope>
    <source>
        <strain evidence="12">PS9179</strain>
        <tissue evidence="12">Whole animal</tissue>
    </source>
</reference>
<evidence type="ECO:0000256" key="9">
    <source>
        <dbReference type="ARBA" id="ARBA00057758"/>
    </source>
</evidence>
<feature type="region of interest" description="Disordered" evidence="10">
    <location>
        <begin position="356"/>
        <end position="389"/>
    </location>
</feature>
<dbReference type="GO" id="GO:0042734">
    <property type="term" value="C:presynaptic membrane"/>
    <property type="evidence" value="ECO:0007669"/>
    <property type="project" value="UniProtKB-SubCell"/>
</dbReference>
<dbReference type="SUPFAM" id="SSF54695">
    <property type="entry name" value="POZ domain"/>
    <property type="match status" value="1"/>
</dbReference>
<dbReference type="CDD" id="cd18316">
    <property type="entry name" value="BTB_POZ_KCTD-like"/>
    <property type="match status" value="1"/>
</dbReference>
<evidence type="ECO:0000256" key="2">
    <source>
        <dbReference type="ARBA" id="ARBA00022553"/>
    </source>
</evidence>
<gene>
    <name evidence="12" type="ORF">QR680_008549</name>
</gene>
<dbReference type="Gene3D" id="3.30.710.10">
    <property type="entry name" value="Potassium Channel Kv1.1, Chain A"/>
    <property type="match status" value="1"/>
</dbReference>
<feature type="compositionally biased region" description="Low complexity" evidence="10">
    <location>
        <begin position="228"/>
        <end position="245"/>
    </location>
</feature>
<keyword evidence="2" id="KW-0597">Phosphoprotein</keyword>
<accession>A0AA39IJ99</accession>